<evidence type="ECO:0000313" key="4">
    <source>
        <dbReference type="Proteomes" id="UP000554965"/>
    </source>
</evidence>
<evidence type="ECO:0000313" key="3">
    <source>
        <dbReference type="EMBL" id="SOJ57838.1"/>
    </source>
</evidence>
<proteinExistence type="predicted"/>
<dbReference type="FunFam" id="1.10.287.850:FF:000001">
    <property type="entry name" value="PE_PGRS39"/>
    <property type="match status" value="1"/>
</dbReference>
<protein>
    <submittedName>
        <fullName evidence="3">Putative PE-PGRS family protein PE_PGRS24</fullName>
    </submittedName>
</protein>
<dbReference type="AlphaFoldDB" id="A0A7Z7ND53"/>
<keyword evidence="4" id="KW-1185">Reference proteome</keyword>
<reference evidence="3 4" key="1">
    <citation type="submission" date="2017-10" db="EMBL/GenBank/DDBJ databases">
        <authorList>
            <consortium name="Urmite Genomes"/>
        </authorList>
    </citation>
    <scope>NUCLEOTIDE SEQUENCE [LARGE SCALE GENOMIC DNA]</scope>
    <source>
        <strain evidence="3 4">FB-527</strain>
    </source>
</reference>
<dbReference type="EMBL" id="OCTY01000002">
    <property type="protein sequence ID" value="SOJ57838.1"/>
    <property type="molecule type" value="Genomic_DNA"/>
</dbReference>
<evidence type="ECO:0000256" key="1">
    <source>
        <dbReference type="SAM" id="MobiDB-lite"/>
    </source>
</evidence>
<dbReference type="Pfam" id="PF00934">
    <property type="entry name" value="PE"/>
    <property type="match status" value="1"/>
</dbReference>
<dbReference type="InterPro" id="IPR000084">
    <property type="entry name" value="PE-PGRS_N"/>
</dbReference>
<dbReference type="Gene3D" id="1.10.287.850">
    <property type="entry name" value="HP0062-like domain"/>
    <property type="match status" value="1"/>
</dbReference>
<evidence type="ECO:0000259" key="2">
    <source>
        <dbReference type="Pfam" id="PF00934"/>
    </source>
</evidence>
<comment type="caution">
    <text evidence="3">The sequence shown here is derived from an EMBL/GenBank/DDBJ whole genome shotgun (WGS) entry which is preliminary data.</text>
</comment>
<organism evidence="3 4">
    <name type="scientific">Mycobacterium simulans</name>
    <dbReference type="NCBI Taxonomy" id="627089"/>
    <lineage>
        <taxon>Bacteria</taxon>
        <taxon>Bacillati</taxon>
        <taxon>Actinomycetota</taxon>
        <taxon>Actinomycetes</taxon>
        <taxon>Mycobacteriales</taxon>
        <taxon>Mycobacteriaceae</taxon>
        <taxon>Mycobacterium</taxon>
    </lineage>
</organism>
<accession>A0A7Z7ND53</accession>
<dbReference type="InterPro" id="IPR038332">
    <property type="entry name" value="PPE_sf"/>
</dbReference>
<sequence length="174" mass="16845">MSYVIAAPEIMAAAATDLARIESALSTANAAAMAQTTSLLAAGADEVSVAVAALFSAHGQGYQALSAQAAAFHDQFMRALAAGAGSYASAEAASATPMQELLNLINAPFVTLTGRPLIGNGANGAPESGANGGAGGWLIGNGGAGGSGATVVGDGRAGGNGGPACPARTDWQRR</sequence>
<feature type="region of interest" description="Disordered" evidence="1">
    <location>
        <begin position="154"/>
        <end position="174"/>
    </location>
</feature>
<feature type="domain" description="PE" evidence="2">
    <location>
        <begin position="4"/>
        <end position="93"/>
    </location>
</feature>
<dbReference type="Proteomes" id="UP000554965">
    <property type="component" value="Unassembled WGS sequence"/>
</dbReference>
<name>A0A7Z7ND53_9MYCO</name>
<dbReference type="SUPFAM" id="SSF140459">
    <property type="entry name" value="PE/PPE dimer-like"/>
    <property type="match status" value="1"/>
</dbReference>
<gene>
    <name evidence="3" type="ORF">MSIMFB_05316</name>
</gene>